<dbReference type="SUPFAM" id="SSF53448">
    <property type="entry name" value="Nucleotide-diphospho-sugar transferases"/>
    <property type="match status" value="1"/>
</dbReference>
<dbReference type="PANTHER" id="PTHR43685">
    <property type="entry name" value="GLYCOSYLTRANSFERASE"/>
    <property type="match status" value="1"/>
</dbReference>
<evidence type="ECO:0000259" key="4">
    <source>
        <dbReference type="Pfam" id="PF00535"/>
    </source>
</evidence>
<comment type="similarity">
    <text evidence="1">Belongs to the glycosyltransferase 2 family.</text>
</comment>
<dbReference type="AlphaFoldDB" id="A0A4R2SPF8"/>
<dbReference type="OrthoDB" id="9801954at2"/>
<keyword evidence="2" id="KW-0328">Glycosyltransferase</keyword>
<dbReference type="InterPro" id="IPR050834">
    <property type="entry name" value="Glycosyltransf_2"/>
</dbReference>
<evidence type="ECO:0000313" key="6">
    <source>
        <dbReference type="Proteomes" id="UP000295763"/>
    </source>
</evidence>
<evidence type="ECO:0000256" key="1">
    <source>
        <dbReference type="ARBA" id="ARBA00006739"/>
    </source>
</evidence>
<organism evidence="5 6">
    <name type="scientific">Cricetibacter osteomyelitidis</name>
    <dbReference type="NCBI Taxonomy" id="1521931"/>
    <lineage>
        <taxon>Bacteria</taxon>
        <taxon>Pseudomonadati</taxon>
        <taxon>Pseudomonadota</taxon>
        <taxon>Gammaproteobacteria</taxon>
        <taxon>Pasteurellales</taxon>
        <taxon>Pasteurellaceae</taxon>
        <taxon>Cricetibacter</taxon>
    </lineage>
</organism>
<sequence>MKFSVLMSLYIKEQPQFLTECFESLLAQIVRADEIVLVFDGQITAELQAVVTQYQNQLPIRIIPLERNVGLGKALNEGIKHCRNEWIFRMDTDDICHPKRFAKQVAFIEQHPEVDIFSTWLVEFENDISQLKGERKVPVQADEIKRYAQLRSPFNHPSVAYRKSMLEKVGGYQHHLFLEDYNLWLRIIAQGYNVANMPEVLLYMRVGNGMVKRRKGWTYFKSEWQLAQLKYQLKLTNCAIIFSHFLLRGLPRLLPTGLLTVIYNRLHK</sequence>
<keyword evidence="3 5" id="KW-0808">Transferase</keyword>
<evidence type="ECO:0000256" key="3">
    <source>
        <dbReference type="ARBA" id="ARBA00022679"/>
    </source>
</evidence>
<dbReference type="EMBL" id="SLYB01000042">
    <property type="protein sequence ID" value="TCP90096.1"/>
    <property type="molecule type" value="Genomic_DNA"/>
</dbReference>
<evidence type="ECO:0000313" key="5">
    <source>
        <dbReference type="EMBL" id="TCP90096.1"/>
    </source>
</evidence>
<dbReference type="PANTHER" id="PTHR43685:SF5">
    <property type="entry name" value="GLYCOSYLTRANSFERASE EPSE-RELATED"/>
    <property type="match status" value="1"/>
</dbReference>
<feature type="domain" description="Glycosyltransferase 2-like" evidence="4">
    <location>
        <begin position="4"/>
        <end position="169"/>
    </location>
</feature>
<evidence type="ECO:0000256" key="2">
    <source>
        <dbReference type="ARBA" id="ARBA00022676"/>
    </source>
</evidence>
<dbReference type="GO" id="GO:0016757">
    <property type="term" value="F:glycosyltransferase activity"/>
    <property type="evidence" value="ECO:0007669"/>
    <property type="project" value="UniProtKB-KW"/>
</dbReference>
<dbReference type="Pfam" id="PF00535">
    <property type="entry name" value="Glycos_transf_2"/>
    <property type="match status" value="1"/>
</dbReference>
<accession>A0A4R2SPF8</accession>
<gene>
    <name evidence="5" type="ORF">EDC44_1425</name>
</gene>
<dbReference type="CDD" id="cd04195">
    <property type="entry name" value="GT2_AmsE_like"/>
    <property type="match status" value="1"/>
</dbReference>
<keyword evidence="6" id="KW-1185">Reference proteome</keyword>
<dbReference type="Gene3D" id="3.90.550.10">
    <property type="entry name" value="Spore Coat Polysaccharide Biosynthesis Protein SpsA, Chain A"/>
    <property type="match status" value="1"/>
</dbReference>
<dbReference type="InterPro" id="IPR029044">
    <property type="entry name" value="Nucleotide-diphossugar_trans"/>
</dbReference>
<comment type="caution">
    <text evidence="5">The sequence shown here is derived from an EMBL/GenBank/DDBJ whole genome shotgun (WGS) entry which is preliminary data.</text>
</comment>
<name>A0A4R2SPF8_9PAST</name>
<proteinExistence type="inferred from homology"/>
<protein>
    <submittedName>
        <fullName evidence="5">Glycosyl transferase family 2</fullName>
    </submittedName>
</protein>
<dbReference type="InterPro" id="IPR001173">
    <property type="entry name" value="Glyco_trans_2-like"/>
</dbReference>
<reference evidence="5 6" key="1">
    <citation type="submission" date="2019-03" db="EMBL/GenBank/DDBJ databases">
        <title>Genomic Encyclopedia of Type Strains, Phase IV (KMG-IV): sequencing the most valuable type-strain genomes for metagenomic binning, comparative biology and taxonomic classification.</title>
        <authorList>
            <person name="Goeker M."/>
        </authorList>
    </citation>
    <scope>NUCLEOTIDE SEQUENCE [LARGE SCALE GENOMIC DNA]</scope>
    <source>
        <strain evidence="5 6">DSM 28404</strain>
    </source>
</reference>
<dbReference type="Proteomes" id="UP000295763">
    <property type="component" value="Unassembled WGS sequence"/>
</dbReference>
<dbReference type="RefSeq" id="WP_131979456.1">
    <property type="nucleotide sequence ID" value="NZ_SLYB01000042.1"/>
</dbReference>